<dbReference type="InterPro" id="IPR013149">
    <property type="entry name" value="ADH-like_C"/>
</dbReference>
<dbReference type="GO" id="GO:0051903">
    <property type="term" value="F:S-(hydroxymethyl)glutathione dehydrogenase [NAD(P)+] activity"/>
    <property type="evidence" value="ECO:0007669"/>
    <property type="project" value="TreeGrafter"/>
</dbReference>
<dbReference type="InterPro" id="IPR013154">
    <property type="entry name" value="ADH-like_N"/>
</dbReference>
<dbReference type="InterPro" id="IPR020843">
    <property type="entry name" value="ER"/>
</dbReference>
<dbReference type="SMART" id="SM00829">
    <property type="entry name" value="PKS_ER"/>
    <property type="match status" value="1"/>
</dbReference>
<comment type="cofactor">
    <cofactor evidence="1 7">
        <name>Zn(2+)</name>
        <dbReference type="ChEBI" id="CHEBI:29105"/>
    </cofactor>
</comment>
<evidence type="ECO:0000256" key="6">
    <source>
        <dbReference type="ARBA" id="ARBA00023027"/>
    </source>
</evidence>
<dbReference type="SUPFAM" id="SSF51735">
    <property type="entry name" value="NAD(P)-binding Rossmann-fold domains"/>
    <property type="match status" value="1"/>
</dbReference>
<dbReference type="GO" id="GO:0046294">
    <property type="term" value="P:formaldehyde catabolic process"/>
    <property type="evidence" value="ECO:0007669"/>
    <property type="project" value="TreeGrafter"/>
</dbReference>
<organism evidence="9 10">
    <name type="scientific">Streptomyces fuscichromogenes</name>
    <dbReference type="NCBI Taxonomy" id="1324013"/>
    <lineage>
        <taxon>Bacteria</taxon>
        <taxon>Bacillati</taxon>
        <taxon>Actinomycetota</taxon>
        <taxon>Actinomycetes</taxon>
        <taxon>Kitasatosporales</taxon>
        <taxon>Streptomycetaceae</taxon>
        <taxon>Streptomyces</taxon>
    </lineage>
</organism>
<accession>A0A918CXM1</accession>
<dbReference type="InterPro" id="IPR036291">
    <property type="entry name" value="NAD(P)-bd_dom_sf"/>
</dbReference>
<protein>
    <submittedName>
        <fullName evidence="9">Alcohol dehydrogenase</fullName>
    </submittedName>
</protein>
<evidence type="ECO:0000256" key="5">
    <source>
        <dbReference type="ARBA" id="ARBA00023002"/>
    </source>
</evidence>
<evidence type="ECO:0000256" key="2">
    <source>
        <dbReference type="ARBA" id="ARBA00008072"/>
    </source>
</evidence>
<name>A0A918CXM1_9ACTN</name>
<evidence type="ECO:0000313" key="9">
    <source>
        <dbReference type="EMBL" id="GGN46184.1"/>
    </source>
</evidence>
<dbReference type="Pfam" id="PF08240">
    <property type="entry name" value="ADH_N"/>
    <property type="match status" value="1"/>
</dbReference>
<comment type="similarity">
    <text evidence="2 7">Belongs to the zinc-containing alcohol dehydrogenase family.</text>
</comment>
<dbReference type="InterPro" id="IPR002328">
    <property type="entry name" value="ADH_Zn_CS"/>
</dbReference>
<keyword evidence="6" id="KW-0520">NAD</keyword>
<dbReference type="AlphaFoldDB" id="A0A918CXM1"/>
<keyword evidence="3 7" id="KW-0479">Metal-binding</keyword>
<dbReference type="FunFam" id="3.40.50.720:FF:000003">
    <property type="entry name" value="S-(hydroxymethyl)glutathione dehydrogenase"/>
    <property type="match status" value="1"/>
</dbReference>
<dbReference type="Gene3D" id="3.90.180.10">
    <property type="entry name" value="Medium-chain alcohol dehydrogenases, catalytic domain"/>
    <property type="match status" value="1"/>
</dbReference>
<gene>
    <name evidence="9" type="ORF">GCM10011578_098840</name>
</gene>
<keyword evidence="4 7" id="KW-0862">Zinc</keyword>
<comment type="caution">
    <text evidence="9">The sequence shown here is derived from an EMBL/GenBank/DDBJ whole genome shotgun (WGS) entry which is preliminary data.</text>
</comment>
<reference evidence="9" key="1">
    <citation type="journal article" date="2014" name="Int. J. Syst. Evol. Microbiol.">
        <title>Complete genome sequence of Corynebacterium casei LMG S-19264T (=DSM 44701T), isolated from a smear-ripened cheese.</title>
        <authorList>
            <consortium name="US DOE Joint Genome Institute (JGI-PGF)"/>
            <person name="Walter F."/>
            <person name="Albersmeier A."/>
            <person name="Kalinowski J."/>
            <person name="Ruckert C."/>
        </authorList>
    </citation>
    <scope>NUCLEOTIDE SEQUENCE</scope>
    <source>
        <strain evidence="9">CGMCC 4.7110</strain>
    </source>
</reference>
<dbReference type="GO" id="GO:0008270">
    <property type="term" value="F:zinc ion binding"/>
    <property type="evidence" value="ECO:0007669"/>
    <property type="project" value="InterPro"/>
</dbReference>
<dbReference type="Pfam" id="PF00107">
    <property type="entry name" value="ADH_zinc_N"/>
    <property type="match status" value="1"/>
</dbReference>
<evidence type="ECO:0000256" key="7">
    <source>
        <dbReference type="RuleBase" id="RU361277"/>
    </source>
</evidence>
<proteinExistence type="inferred from homology"/>
<evidence type="ECO:0000256" key="4">
    <source>
        <dbReference type="ARBA" id="ARBA00022833"/>
    </source>
</evidence>
<dbReference type="InterPro" id="IPR011032">
    <property type="entry name" value="GroES-like_sf"/>
</dbReference>
<dbReference type="Gene3D" id="3.40.50.720">
    <property type="entry name" value="NAD(P)-binding Rossmann-like Domain"/>
    <property type="match status" value="1"/>
</dbReference>
<dbReference type="PANTHER" id="PTHR43880:SF12">
    <property type="entry name" value="ALCOHOL DEHYDROGENASE CLASS-3"/>
    <property type="match status" value="1"/>
</dbReference>
<evidence type="ECO:0000313" key="10">
    <source>
        <dbReference type="Proteomes" id="UP000653411"/>
    </source>
</evidence>
<evidence type="ECO:0000256" key="1">
    <source>
        <dbReference type="ARBA" id="ARBA00001947"/>
    </source>
</evidence>
<keyword evidence="5" id="KW-0560">Oxidoreductase</keyword>
<dbReference type="PROSITE" id="PS00059">
    <property type="entry name" value="ADH_ZINC"/>
    <property type="match status" value="1"/>
</dbReference>
<dbReference type="EMBL" id="BMML01000052">
    <property type="protein sequence ID" value="GGN46184.1"/>
    <property type="molecule type" value="Genomic_DNA"/>
</dbReference>
<feature type="domain" description="Enoyl reductase (ER)" evidence="8">
    <location>
        <begin position="25"/>
        <end position="376"/>
    </location>
</feature>
<dbReference type="GO" id="GO:0005829">
    <property type="term" value="C:cytosol"/>
    <property type="evidence" value="ECO:0007669"/>
    <property type="project" value="TreeGrafter"/>
</dbReference>
<keyword evidence="10" id="KW-1185">Reference proteome</keyword>
<sequence>MRTRDGCSHTTRKGNKIVKASVTKGLGQGFVVEEVELADPVGREVRIEVRAAGLCHSDLTIATVAGQDFPVVLGHEVAGVVTAVGPEARQVKIGDHVVAGLIRACGDCANCLAARSYICLHPERTQRAADEPSRITWQGRPVALGLGGLAGFAQEALIHENQLAVIPEAMPWAPAALLGCGVITGAGAVLNSADVQAGQSVVIMGAGGVGMNAVSGARLAGAESVIVIDVEDVKLERAADFGATHVLNSRTTDPVAEVRKITGHGADHVFDCVGLRHVTRQGLEMLAKGGGLYLIGVGGLDAGIDVQTIAVLTRSQRVQGVDMGSSHLKRDIPMYASLYLQGRMNLDDLVSQQISLGEINEGYESLKDGNTLRVVVTDFS</sequence>
<dbReference type="PANTHER" id="PTHR43880">
    <property type="entry name" value="ALCOHOL DEHYDROGENASE"/>
    <property type="match status" value="1"/>
</dbReference>
<evidence type="ECO:0000256" key="3">
    <source>
        <dbReference type="ARBA" id="ARBA00022723"/>
    </source>
</evidence>
<dbReference type="SUPFAM" id="SSF50129">
    <property type="entry name" value="GroES-like"/>
    <property type="match status" value="2"/>
</dbReference>
<dbReference type="Proteomes" id="UP000653411">
    <property type="component" value="Unassembled WGS sequence"/>
</dbReference>
<evidence type="ECO:0000259" key="8">
    <source>
        <dbReference type="SMART" id="SM00829"/>
    </source>
</evidence>
<reference evidence="9" key="2">
    <citation type="submission" date="2020-09" db="EMBL/GenBank/DDBJ databases">
        <authorList>
            <person name="Sun Q."/>
            <person name="Zhou Y."/>
        </authorList>
    </citation>
    <scope>NUCLEOTIDE SEQUENCE</scope>
    <source>
        <strain evidence="9">CGMCC 4.7110</strain>
    </source>
</reference>